<dbReference type="AlphaFoldDB" id="A0A0W0YCT3"/>
<dbReference type="EMBL" id="LNYV01000037">
    <property type="protein sequence ID" value="KTD54398.1"/>
    <property type="molecule type" value="Genomic_DNA"/>
</dbReference>
<gene>
    <name evidence="1" type="ORF">Lsai_3220</name>
</gene>
<accession>A0A0W0YCT3</accession>
<dbReference type="PATRIC" id="fig|28087.4.peg.3459"/>
<dbReference type="eggNOG" id="ENOG5033TXT">
    <property type="taxonomic scope" value="Bacteria"/>
</dbReference>
<sequence length="197" mass="21557">MPDLASIDLVIHSQLKYNLNQYDIWLAHTFGSYVTNFNFKPSIGLRYASLEHNLTFDTPGAVKSHFEGVGPEICFDALYALGHGLGIIGHFDVASLASSVNASSYLTVNAFGINAAFKSPNIYRISNAITGRIGANFKYAFNNASSLTLEGGYQVISYSDAFDMIQGEVLPIEQHIVGINSDNFSLRGDYLSLTYHV</sequence>
<organism evidence="1 2">
    <name type="scientific">Legionella sainthelensi</name>
    <dbReference type="NCBI Taxonomy" id="28087"/>
    <lineage>
        <taxon>Bacteria</taxon>
        <taxon>Pseudomonadati</taxon>
        <taxon>Pseudomonadota</taxon>
        <taxon>Gammaproteobacteria</taxon>
        <taxon>Legionellales</taxon>
        <taxon>Legionellaceae</taxon>
        <taxon>Legionella</taxon>
    </lineage>
</organism>
<protein>
    <submittedName>
        <fullName evidence="1">Legionella pneumophila major outer membrane protein</fullName>
    </submittedName>
</protein>
<comment type="caution">
    <text evidence="1">The sequence shown here is derived from an EMBL/GenBank/DDBJ whole genome shotgun (WGS) entry which is preliminary data.</text>
</comment>
<reference evidence="1 2" key="1">
    <citation type="submission" date="2015-11" db="EMBL/GenBank/DDBJ databases">
        <title>Genomic analysis of 38 Legionella species identifies large and diverse effector repertoires.</title>
        <authorList>
            <person name="Burstein D."/>
            <person name="Amaro F."/>
            <person name="Zusman T."/>
            <person name="Lifshitz Z."/>
            <person name="Cohen O."/>
            <person name="Gilbert J.A."/>
            <person name="Pupko T."/>
            <person name="Shuman H.A."/>
            <person name="Segal G."/>
        </authorList>
    </citation>
    <scope>NUCLEOTIDE SEQUENCE [LARGE SCALE GENOMIC DNA]</scope>
    <source>
        <strain evidence="1 2">Mt.St.Helens-4</strain>
    </source>
</reference>
<dbReference type="InterPro" id="IPR007825">
    <property type="entry name" value="Major_OMP_Legionella"/>
</dbReference>
<dbReference type="Proteomes" id="UP000054621">
    <property type="component" value="Unassembled WGS sequence"/>
</dbReference>
<proteinExistence type="predicted"/>
<evidence type="ECO:0000313" key="1">
    <source>
        <dbReference type="EMBL" id="KTD54398.1"/>
    </source>
</evidence>
<name>A0A0W0YCT3_9GAMM</name>
<evidence type="ECO:0000313" key="2">
    <source>
        <dbReference type="Proteomes" id="UP000054621"/>
    </source>
</evidence>
<dbReference type="Pfam" id="PF05150">
    <property type="entry name" value="Legionella_OMP"/>
    <property type="match status" value="1"/>
</dbReference>